<dbReference type="InterPro" id="IPR043502">
    <property type="entry name" value="DNA/RNA_pol_sf"/>
</dbReference>
<protein>
    <recommendedName>
        <fullName evidence="1">Reverse transcriptase domain-containing protein</fullName>
    </recommendedName>
</protein>
<proteinExistence type="predicted"/>
<dbReference type="EMBL" id="CARXXK010000004">
    <property type="protein sequence ID" value="CAI6365386.1"/>
    <property type="molecule type" value="Genomic_DNA"/>
</dbReference>
<gene>
    <name evidence="2" type="ORF">MEUPH1_LOCUS20107</name>
</gene>
<dbReference type="Proteomes" id="UP001160148">
    <property type="component" value="Unassembled WGS sequence"/>
</dbReference>
<dbReference type="Pfam" id="PF00078">
    <property type="entry name" value="RVT_1"/>
    <property type="match status" value="1"/>
</dbReference>
<dbReference type="AlphaFoldDB" id="A0AAV0XB97"/>
<dbReference type="PANTHER" id="PTHR33332">
    <property type="entry name" value="REVERSE TRANSCRIPTASE DOMAIN-CONTAINING PROTEIN"/>
    <property type="match status" value="1"/>
</dbReference>
<comment type="caution">
    <text evidence="2">The sequence shown here is derived from an EMBL/GenBank/DDBJ whole genome shotgun (WGS) entry which is preliminary data.</text>
</comment>
<evidence type="ECO:0000313" key="3">
    <source>
        <dbReference type="Proteomes" id="UP001160148"/>
    </source>
</evidence>
<organism evidence="2 3">
    <name type="scientific">Macrosiphum euphorbiae</name>
    <name type="common">potato aphid</name>
    <dbReference type="NCBI Taxonomy" id="13131"/>
    <lineage>
        <taxon>Eukaryota</taxon>
        <taxon>Metazoa</taxon>
        <taxon>Ecdysozoa</taxon>
        <taxon>Arthropoda</taxon>
        <taxon>Hexapoda</taxon>
        <taxon>Insecta</taxon>
        <taxon>Pterygota</taxon>
        <taxon>Neoptera</taxon>
        <taxon>Paraneoptera</taxon>
        <taxon>Hemiptera</taxon>
        <taxon>Sternorrhyncha</taxon>
        <taxon>Aphidomorpha</taxon>
        <taxon>Aphidoidea</taxon>
        <taxon>Aphididae</taxon>
        <taxon>Macrosiphini</taxon>
        <taxon>Macrosiphum</taxon>
    </lineage>
</organism>
<evidence type="ECO:0000259" key="1">
    <source>
        <dbReference type="PROSITE" id="PS50878"/>
    </source>
</evidence>
<dbReference type="GO" id="GO:0071897">
    <property type="term" value="P:DNA biosynthetic process"/>
    <property type="evidence" value="ECO:0007669"/>
    <property type="project" value="UniProtKB-ARBA"/>
</dbReference>
<keyword evidence="3" id="KW-1185">Reference proteome</keyword>
<evidence type="ECO:0000313" key="2">
    <source>
        <dbReference type="EMBL" id="CAI6365386.1"/>
    </source>
</evidence>
<name>A0AAV0XB97_9HEMI</name>
<accession>A0AAV0XB97</accession>
<reference evidence="2 3" key="1">
    <citation type="submission" date="2023-01" db="EMBL/GenBank/DDBJ databases">
        <authorList>
            <person name="Whitehead M."/>
        </authorList>
    </citation>
    <scope>NUCLEOTIDE SEQUENCE [LARGE SCALE GENOMIC DNA]</scope>
</reference>
<feature type="domain" description="Reverse transcriptase" evidence="1">
    <location>
        <begin position="1"/>
        <end position="166"/>
    </location>
</feature>
<dbReference type="InterPro" id="IPR000477">
    <property type="entry name" value="RT_dom"/>
</dbReference>
<sequence length="234" mass="26888">MEKAFDRVWHDGLIHKLHAMSTVPTPLIKIIKSFLSNRNFRIQISDLKSTLRTIEAGVPQGSCLSPLLYIHYINDLPSSPHVTTSLFANDTLFYSSITSINFAIIRLQRHVTTTTDWIQKWRLKLNTLKTVCILFGNRRKAPARKIEILGQQIDWKNKTSYLGVTLDKAMRLHEHVKPCIRKAKQARGALYTILNSRSLISLPTRLLIYKLYIKPILLYASYAWGPLICTSNWA</sequence>
<dbReference type="SUPFAM" id="SSF56672">
    <property type="entry name" value="DNA/RNA polymerases"/>
    <property type="match status" value="1"/>
</dbReference>
<dbReference type="PROSITE" id="PS50878">
    <property type="entry name" value="RT_POL"/>
    <property type="match status" value="1"/>
</dbReference>